<accession>A0A8X7BZ45</accession>
<comment type="caution">
    <text evidence="1">The sequence shown here is derived from an EMBL/GenBank/DDBJ whole genome shotgun (WGS) entry which is preliminary data.</text>
</comment>
<keyword evidence="2" id="KW-1185">Reference proteome</keyword>
<evidence type="ECO:0000313" key="1">
    <source>
        <dbReference type="EMBL" id="GFY50536.1"/>
    </source>
</evidence>
<dbReference type="EMBL" id="BMAV01007550">
    <property type="protein sequence ID" value="GFY50536.1"/>
    <property type="molecule type" value="Genomic_DNA"/>
</dbReference>
<dbReference type="AlphaFoldDB" id="A0A8X7BZ45"/>
<proteinExistence type="predicted"/>
<protein>
    <submittedName>
        <fullName evidence="1">Uncharacterized protein</fullName>
    </submittedName>
</protein>
<organism evidence="1 2">
    <name type="scientific">Trichonephila inaurata madagascariensis</name>
    <dbReference type="NCBI Taxonomy" id="2747483"/>
    <lineage>
        <taxon>Eukaryota</taxon>
        <taxon>Metazoa</taxon>
        <taxon>Ecdysozoa</taxon>
        <taxon>Arthropoda</taxon>
        <taxon>Chelicerata</taxon>
        <taxon>Arachnida</taxon>
        <taxon>Araneae</taxon>
        <taxon>Araneomorphae</taxon>
        <taxon>Entelegynae</taxon>
        <taxon>Araneoidea</taxon>
        <taxon>Nephilidae</taxon>
        <taxon>Trichonephila</taxon>
        <taxon>Trichonephila inaurata</taxon>
    </lineage>
</organism>
<reference evidence="1" key="1">
    <citation type="submission" date="2020-08" db="EMBL/GenBank/DDBJ databases">
        <title>Multicomponent nature underlies the extraordinary mechanical properties of spider dragline silk.</title>
        <authorList>
            <person name="Kono N."/>
            <person name="Nakamura H."/>
            <person name="Mori M."/>
            <person name="Yoshida Y."/>
            <person name="Ohtoshi R."/>
            <person name="Malay A.D."/>
            <person name="Moran D.A.P."/>
            <person name="Tomita M."/>
            <person name="Numata K."/>
            <person name="Arakawa K."/>
        </authorList>
    </citation>
    <scope>NUCLEOTIDE SEQUENCE</scope>
</reference>
<gene>
    <name evidence="1" type="ORF">TNIN_343241</name>
</gene>
<dbReference type="Proteomes" id="UP000886998">
    <property type="component" value="Unassembled WGS sequence"/>
</dbReference>
<sequence length="104" mass="11996">MSCPATSFRNEWTSWEWTAGMTVSDMSRLWGGEEALNPRSFSSRIISSFNSLREKRIQGKFAIFGDFIAPIRQKALLEDSLPVLHLIAKHGMRPEEMYVIRFDI</sequence>
<evidence type="ECO:0000313" key="2">
    <source>
        <dbReference type="Proteomes" id="UP000886998"/>
    </source>
</evidence>
<name>A0A8X7BZ45_9ARAC</name>